<dbReference type="EMBL" id="JAMSKV010000005">
    <property type="protein sequence ID" value="MCQ8278420.1"/>
    <property type="molecule type" value="Genomic_DNA"/>
</dbReference>
<accession>A0ABT1W6B1</accession>
<sequence>MALLEIVTEDDRILVRQRDGRLVVLHNQGEPALPLMDGWSSDGVLDCFAPIYLVVLRHVRGARAYWLLDESMGRVSIDLYLTKDPFLDTLRRQAIAVFGRLHDAVVAPALPEVGEAFDGLDRLDDEALRWLAELGVDGLLPGITEIAVSDGEECVAGFRLADLKRTLANDLRAQYRQVIVGGEMVCAAPDGGDPCAAELGMVMADRTTVYRFSNAACGAFYLTTKDYYDRTFSLYIPGARLYASNPHALPLRLVLVRLLAHAASQFRRLRAVLSPPRKPMRAANFVADYPNVHIGHVLWNDLTGLDELSRTIPAGLLPEVVVLNAEQESEAFGRIERLFPEFEGRVSRPPIEWSDAAAHIYDNNLFFMRYMGMHISGDLRRRVLSLAAEDGRLDADRKIAARLSAEGRPCVLLGLRFGNRTLEDQLGFLCHVIEHLSARYGSLAVVLDGMNSRIGSDPSTQYGVFGPRTSEPLLFSELRIVLALRARFESKAVTIISTVGSPLSCSLFWGQQCRFFVAPWGAALAKYRWLCNLPGFVVSNTNNLAAPLSDMRIYHDPEFMEGPTDLVFIALEHVVDAPGEAGFYANFSVDQAAVSNGIDRLIEATGGAG</sequence>
<keyword evidence="2" id="KW-1185">Reference proteome</keyword>
<name>A0ABT1W6B1_9PROT</name>
<dbReference type="RefSeq" id="WP_422863891.1">
    <property type="nucleotide sequence ID" value="NZ_JAMSKV010000005.1"/>
</dbReference>
<comment type="caution">
    <text evidence="1">The sequence shown here is derived from an EMBL/GenBank/DDBJ whole genome shotgun (WGS) entry which is preliminary data.</text>
</comment>
<evidence type="ECO:0000313" key="1">
    <source>
        <dbReference type="EMBL" id="MCQ8278420.1"/>
    </source>
</evidence>
<protein>
    <submittedName>
        <fullName evidence="1">Uncharacterized protein</fullName>
    </submittedName>
</protein>
<reference evidence="1 2" key="1">
    <citation type="submission" date="2022-06" db="EMBL/GenBank/DDBJ databases">
        <title>Endosaccharibacter gen. nov., sp. nov., endophytic bacteria isolated from sugarcane.</title>
        <authorList>
            <person name="Pitiwittayakul N."/>
            <person name="Yukphan P."/>
            <person name="Charoenyingcharoen P."/>
            <person name="Tanasupawat S."/>
        </authorList>
    </citation>
    <scope>NUCLEOTIDE SEQUENCE [LARGE SCALE GENOMIC DNA]</scope>
    <source>
        <strain evidence="1 2">KSS8</strain>
    </source>
</reference>
<evidence type="ECO:0000313" key="2">
    <source>
        <dbReference type="Proteomes" id="UP001524587"/>
    </source>
</evidence>
<gene>
    <name evidence="1" type="ORF">NFI95_08135</name>
</gene>
<organism evidence="1 2">
    <name type="scientific">Endosaccharibacter trunci</name>
    <dbReference type="NCBI Taxonomy" id="2812733"/>
    <lineage>
        <taxon>Bacteria</taxon>
        <taxon>Pseudomonadati</taxon>
        <taxon>Pseudomonadota</taxon>
        <taxon>Alphaproteobacteria</taxon>
        <taxon>Acetobacterales</taxon>
        <taxon>Acetobacteraceae</taxon>
        <taxon>Endosaccharibacter</taxon>
    </lineage>
</organism>
<dbReference type="Proteomes" id="UP001524587">
    <property type="component" value="Unassembled WGS sequence"/>
</dbReference>
<proteinExistence type="predicted"/>